<proteinExistence type="predicted"/>
<dbReference type="EMBL" id="JAINUG010000016">
    <property type="protein sequence ID" value="KAJ8413413.1"/>
    <property type="molecule type" value="Genomic_DNA"/>
</dbReference>
<sequence>MPGWASVKSGTAERSGFSYQDPGRSIHRVLQGNKLYFRAGATGLSPQLVSALKESSCFSRIWRAECWGNMLLQWADKDCTCIQVAQHDVQTSNADALSRHPCSLNPLRAL</sequence>
<dbReference type="AlphaFoldDB" id="A0AAD7WY99"/>
<keyword evidence="2" id="KW-1185">Reference proteome</keyword>
<organism evidence="1 2">
    <name type="scientific">Aldrovandia affinis</name>
    <dbReference type="NCBI Taxonomy" id="143900"/>
    <lineage>
        <taxon>Eukaryota</taxon>
        <taxon>Metazoa</taxon>
        <taxon>Chordata</taxon>
        <taxon>Craniata</taxon>
        <taxon>Vertebrata</taxon>
        <taxon>Euteleostomi</taxon>
        <taxon>Actinopterygii</taxon>
        <taxon>Neopterygii</taxon>
        <taxon>Teleostei</taxon>
        <taxon>Notacanthiformes</taxon>
        <taxon>Halosauridae</taxon>
        <taxon>Aldrovandia</taxon>
    </lineage>
</organism>
<evidence type="ECO:0000313" key="2">
    <source>
        <dbReference type="Proteomes" id="UP001221898"/>
    </source>
</evidence>
<gene>
    <name evidence="1" type="ORF">AAFF_G00094090</name>
</gene>
<evidence type="ECO:0000313" key="1">
    <source>
        <dbReference type="EMBL" id="KAJ8413413.1"/>
    </source>
</evidence>
<comment type="caution">
    <text evidence="1">The sequence shown here is derived from an EMBL/GenBank/DDBJ whole genome shotgun (WGS) entry which is preliminary data.</text>
</comment>
<reference evidence="1" key="1">
    <citation type="journal article" date="2023" name="Science">
        <title>Genome structures resolve the early diversification of teleost fishes.</title>
        <authorList>
            <person name="Parey E."/>
            <person name="Louis A."/>
            <person name="Montfort J."/>
            <person name="Bouchez O."/>
            <person name="Roques C."/>
            <person name="Iampietro C."/>
            <person name="Lluch J."/>
            <person name="Castinel A."/>
            <person name="Donnadieu C."/>
            <person name="Desvignes T."/>
            <person name="Floi Bucao C."/>
            <person name="Jouanno E."/>
            <person name="Wen M."/>
            <person name="Mejri S."/>
            <person name="Dirks R."/>
            <person name="Jansen H."/>
            <person name="Henkel C."/>
            <person name="Chen W.J."/>
            <person name="Zahm M."/>
            <person name="Cabau C."/>
            <person name="Klopp C."/>
            <person name="Thompson A.W."/>
            <person name="Robinson-Rechavi M."/>
            <person name="Braasch I."/>
            <person name="Lecointre G."/>
            <person name="Bobe J."/>
            <person name="Postlethwait J.H."/>
            <person name="Berthelot C."/>
            <person name="Roest Crollius H."/>
            <person name="Guiguen Y."/>
        </authorList>
    </citation>
    <scope>NUCLEOTIDE SEQUENCE</scope>
    <source>
        <strain evidence="1">NC1722</strain>
    </source>
</reference>
<dbReference type="Proteomes" id="UP001221898">
    <property type="component" value="Unassembled WGS sequence"/>
</dbReference>
<accession>A0AAD7WY99</accession>
<name>A0AAD7WY99_9TELE</name>
<protein>
    <submittedName>
        <fullName evidence="1">Uncharacterized protein</fullName>
    </submittedName>
</protein>